<name>A0A5C1DHD3_9NEIS</name>
<accession>A0A5C1DHD3</accession>
<gene>
    <name evidence="2" type="ORF">FYK34_10700</name>
</gene>
<sequence>MKRKLWIAALGLLAAQTTLAQSVTPQEIGSGQLVGEKQVSLYRQTDDALPQVSFNTTGYTLIGMLYVAAAVAKMKSQSSSLQEAYHNYLKSHPEQPSLQQAFRDKVAQDLKTAGIEVANFDEVQAETTDKAVIYHVDAAKLSSHKLVVLDKLGSAYFAPSSTDPYKPRAQVLVTVFDRDHPDAQPLQFMRVASGVPDDSPYVFKDYEALSKDTGQAYAGLRASAETLADELVRSLTQPLATASAAP</sequence>
<organism evidence="2 3">
    <name type="scientific">Chromobacterium paludis</name>
    <dbReference type="NCBI Taxonomy" id="2605945"/>
    <lineage>
        <taxon>Bacteria</taxon>
        <taxon>Pseudomonadati</taxon>
        <taxon>Pseudomonadota</taxon>
        <taxon>Betaproteobacteria</taxon>
        <taxon>Neisseriales</taxon>
        <taxon>Chromobacteriaceae</taxon>
        <taxon>Chromobacterium</taxon>
    </lineage>
</organism>
<reference evidence="2 3" key="1">
    <citation type="submission" date="2019-08" db="EMBL/GenBank/DDBJ databases">
        <title>Chromobacterium paludis, a novel bacterium isolated from a Maryland marsh pond.</title>
        <authorList>
            <person name="Blackburn M.B."/>
            <person name="Gundersen-Rindal D.E."/>
        </authorList>
    </citation>
    <scope>NUCLEOTIDE SEQUENCE [LARGE SCALE GENOMIC DNA]</scope>
    <source>
        <strain evidence="3">IIBBL 257-1</strain>
    </source>
</reference>
<feature type="chain" id="PRO_5022833610" evidence="1">
    <location>
        <begin position="21"/>
        <end position="246"/>
    </location>
</feature>
<dbReference type="RefSeq" id="WP_149296348.1">
    <property type="nucleotide sequence ID" value="NZ_CP043473.1"/>
</dbReference>
<dbReference type="EMBL" id="CP043473">
    <property type="protein sequence ID" value="QEL55993.1"/>
    <property type="molecule type" value="Genomic_DNA"/>
</dbReference>
<proteinExistence type="predicted"/>
<evidence type="ECO:0000256" key="1">
    <source>
        <dbReference type="SAM" id="SignalP"/>
    </source>
</evidence>
<evidence type="ECO:0000313" key="3">
    <source>
        <dbReference type="Proteomes" id="UP000322079"/>
    </source>
</evidence>
<protein>
    <submittedName>
        <fullName evidence="2">Iron-containing alcohol dehydrogenase</fullName>
    </submittedName>
</protein>
<dbReference type="KEGG" id="chrm:FYK34_10700"/>
<dbReference type="AlphaFoldDB" id="A0A5C1DHD3"/>
<feature type="signal peptide" evidence="1">
    <location>
        <begin position="1"/>
        <end position="20"/>
    </location>
</feature>
<dbReference type="Proteomes" id="UP000322079">
    <property type="component" value="Chromosome"/>
</dbReference>
<evidence type="ECO:0000313" key="2">
    <source>
        <dbReference type="EMBL" id="QEL55993.1"/>
    </source>
</evidence>
<keyword evidence="3" id="KW-1185">Reference proteome</keyword>
<keyword evidence="1" id="KW-0732">Signal</keyword>